<sequence>MLNEKVTNLICEGMLLDINDPSISDIWDELTQLLSVDSENTTNYLCGCNEKEIEFLSAIFEDVAYNLKSDNYIMELENLRNKFPNLNLDPIISLAKDYSE</sequence>
<organism evidence="1 2">
    <name type="scientific">Lacrimispora algidixylanolytica</name>
    <dbReference type="NCBI Taxonomy" id="94868"/>
    <lineage>
        <taxon>Bacteria</taxon>
        <taxon>Bacillati</taxon>
        <taxon>Bacillota</taxon>
        <taxon>Clostridia</taxon>
        <taxon>Lachnospirales</taxon>
        <taxon>Lachnospiraceae</taxon>
        <taxon>Lacrimispora</taxon>
    </lineage>
</organism>
<dbReference type="RefSeq" id="WP_120197956.1">
    <property type="nucleotide sequence ID" value="NZ_MCIA01000031.1"/>
</dbReference>
<gene>
    <name evidence="1" type="ORF">BET01_07240</name>
</gene>
<protein>
    <submittedName>
        <fullName evidence="1">Uncharacterized protein</fullName>
    </submittedName>
</protein>
<comment type="caution">
    <text evidence="1">The sequence shown here is derived from an EMBL/GenBank/DDBJ whole genome shotgun (WGS) entry which is preliminary data.</text>
</comment>
<accession>A0A419SYU2</accession>
<evidence type="ECO:0000313" key="2">
    <source>
        <dbReference type="Proteomes" id="UP000284277"/>
    </source>
</evidence>
<reference evidence="1 2" key="1">
    <citation type="submission" date="2016-08" db="EMBL/GenBank/DDBJ databases">
        <title>A new outlook on sporulation: Clostridium algidixylanolyticum.</title>
        <authorList>
            <person name="Poppleton D.I."/>
            <person name="Gribaldo S."/>
        </authorList>
    </citation>
    <scope>NUCLEOTIDE SEQUENCE [LARGE SCALE GENOMIC DNA]</scope>
    <source>
        <strain evidence="1 2">SPL73</strain>
    </source>
</reference>
<proteinExistence type="predicted"/>
<dbReference type="Proteomes" id="UP000284277">
    <property type="component" value="Unassembled WGS sequence"/>
</dbReference>
<evidence type="ECO:0000313" key="1">
    <source>
        <dbReference type="EMBL" id="RKD30376.1"/>
    </source>
</evidence>
<dbReference type="OrthoDB" id="1190548at2"/>
<name>A0A419SYU2_9FIRM</name>
<dbReference type="EMBL" id="MCIA01000031">
    <property type="protein sequence ID" value="RKD30376.1"/>
    <property type="molecule type" value="Genomic_DNA"/>
</dbReference>
<dbReference type="AlphaFoldDB" id="A0A419SYU2"/>
<keyword evidence="2" id="KW-1185">Reference proteome</keyword>